<keyword evidence="1" id="KW-0472">Membrane</keyword>
<keyword evidence="1" id="KW-0812">Transmembrane</keyword>
<keyword evidence="1" id="KW-1133">Transmembrane helix</keyword>
<dbReference type="EMBL" id="JACHIO010000018">
    <property type="protein sequence ID" value="MBB5065676.1"/>
    <property type="molecule type" value="Genomic_DNA"/>
</dbReference>
<accession>A0A7W7ZT87</accession>
<dbReference type="AlphaFoldDB" id="A0A7W7ZT87"/>
<organism evidence="2 3">
    <name type="scientific">Granulicella mallensis</name>
    <dbReference type="NCBI Taxonomy" id="940614"/>
    <lineage>
        <taxon>Bacteria</taxon>
        <taxon>Pseudomonadati</taxon>
        <taxon>Acidobacteriota</taxon>
        <taxon>Terriglobia</taxon>
        <taxon>Terriglobales</taxon>
        <taxon>Acidobacteriaceae</taxon>
        <taxon>Granulicella</taxon>
    </lineage>
</organism>
<evidence type="ECO:0000313" key="3">
    <source>
        <dbReference type="Proteomes" id="UP000584867"/>
    </source>
</evidence>
<name>A0A7W7ZT87_9BACT</name>
<dbReference type="Proteomes" id="UP000584867">
    <property type="component" value="Unassembled WGS sequence"/>
</dbReference>
<protein>
    <submittedName>
        <fullName evidence="2">Uncharacterized protein</fullName>
    </submittedName>
</protein>
<evidence type="ECO:0000256" key="1">
    <source>
        <dbReference type="SAM" id="Phobius"/>
    </source>
</evidence>
<sequence>MSLRSRNDHHILRNIGWVSAGVTALAIGVVVGRELRQRHKFNRRTPYDFYAHSGDEIQDVEFGVGI</sequence>
<dbReference type="RefSeq" id="WP_044177639.1">
    <property type="nucleotide sequence ID" value="NZ_JACHIO010000018.1"/>
</dbReference>
<gene>
    <name evidence="2" type="ORF">HDF15_004045</name>
</gene>
<reference evidence="2 3" key="1">
    <citation type="submission" date="2020-08" db="EMBL/GenBank/DDBJ databases">
        <title>Genomic Encyclopedia of Type Strains, Phase IV (KMG-V): Genome sequencing to study the core and pangenomes of soil and plant-associated prokaryotes.</title>
        <authorList>
            <person name="Whitman W."/>
        </authorList>
    </citation>
    <scope>NUCLEOTIDE SEQUENCE [LARGE SCALE GENOMIC DNA]</scope>
    <source>
        <strain evidence="2 3">X5P3</strain>
    </source>
</reference>
<feature type="transmembrane region" description="Helical" evidence="1">
    <location>
        <begin position="15"/>
        <end position="35"/>
    </location>
</feature>
<proteinExistence type="predicted"/>
<evidence type="ECO:0000313" key="2">
    <source>
        <dbReference type="EMBL" id="MBB5065676.1"/>
    </source>
</evidence>
<comment type="caution">
    <text evidence="2">The sequence shown here is derived from an EMBL/GenBank/DDBJ whole genome shotgun (WGS) entry which is preliminary data.</text>
</comment>